<dbReference type="Proteomes" id="UP000184603">
    <property type="component" value="Unassembled WGS sequence"/>
</dbReference>
<dbReference type="PROSITE" id="PS00198">
    <property type="entry name" value="4FE4S_FER_1"/>
    <property type="match status" value="1"/>
</dbReference>
<dbReference type="SUPFAM" id="SSF54862">
    <property type="entry name" value="4Fe-4S ferredoxins"/>
    <property type="match status" value="1"/>
</dbReference>
<dbReference type="InterPro" id="IPR000415">
    <property type="entry name" value="Nitroreductase-like"/>
</dbReference>
<comment type="similarity">
    <text evidence="1">Belongs to the nitroreductase family.</text>
</comment>
<dbReference type="Gene3D" id="3.30.70.20">
    <property type="match status" value="1"/>
</dbReference>
<feature type="domain" description="4Fe-4S ferredoxin-type" evidence="6">
    <location>
        <begin position="31"/>
        <end position="62"/>
    </location>
</feature>
<dbReference type="OrthoDB" id="368873at2"/>
<dbReference type="PANTHER" id="PTHR43673:SF10">
    <property type="entry name" value="NADH DEHYDROGENASE_NAD(P)H NITROREDUCTASE XCC3605-RELATED"/>
    <property type="match status" value="1"/>
</dbReference>
<evidence type="ECO:0000256" key="1">
    <source>
        <dbReference type="ARBA" id="ARBA00007118"/>
    </source>
</evidence>
<evidence type="ECO:0000259" key="6">
    <source>
        <dbReference type="PROSITE" id="PS51379"/>
    </source>
</evidence>
<dbReference type="PANTHER" id="PTHR43673">
    <property type="entry name" value="NAD(P)H NITROREDUCTASE YDGI-RELATED"/>
    <property type="match status" value="1"/>
</dbReference>
<evidence type="ECO:0000313" key="8">
    <source>
        <dbReference type="Proteomes" id="UP000184603"/>
    </source>
</evidence>
<evidence type="ECO:0000256" key="2">
    <source>
        <dbReference type="ARBA" id="ARBA00022723"/>
    </source>
</evidence>
<keyword evidence="4" id="KW-0408">Iron</keyword>
<keyword evidence="2" id="KW-0479">Metal-binding</keyword>
<feature type="domain" description="4Fe-4S ferredoxin-type" evidence="6">
    <location>
        <begin position="1"/>
        <end position="30"/>
    </location>
</feature>
<dbReference type="RefSeq" id="WP_073613024.1">
    <property type="nucleotide sequence ID" value="NZ_FRFE01000006.1"/>
</dbReference>
<keyword evidence="3" id="KW-0560">Oxidoreductase</keyword>
<dbReference type="SUPFAM" id="SSF55469">
    <property type="entry name" value="FMN-dependent nitroreductase-like"/>
    <property type="match status" value="1"/>
</dbReference>
<dbReference type="Pfam" id="PF00881">
    <property type="entry name" value="Nitroreductase"/>
    <property type="match status" value="1"/>
</dbReference>
<dbReference type="PROSITE" id="PS51379">
    <property type="entry name" value="4FE4S_FER_2"/>
    <property type="match status" value="2"/>
</dbReference>
<name>A0A1M7Y403_9BACT</name>
<dbReference type="EMBL" id="FRFE01000006">
    <property type="protein sequence ID" value="SHO46972.1"/>
    <property type="molecule type" value="Genomic_DNA"/>
</dbReference>
<reference evidence="7 8" key="1">
    <citation type="submission" date="2016-12" db="EMBL/GenBank/DDBJ databases">
        <authorList>
            <person name="Song W.-J."/>
            <person name="Kurnit D.M."/>
        </authorList>
    </citation>
    <scope>NUCLEOTIDE SEQUENCE [LARGE SCALE GENOMIC DNA]</scope>
    <source>
        <strain evidence="7 8">DSM 18488</strain>
    </source>
</reference>
<organism evidence="7 8">
    <name type="scientific">Desulfopila aestuarii DSM 18488</name>
    <dbReference type="NCBI Taxonomy" id="1121416"/>
    <lineage>
        <taxon>Bacteria</taxon>
        <taxon>Pseudomonadati</taxon>
        <taxon>Thermodesulfobacteriota</taxon>
        <taxon>Desulfobulbia</taxon>
        <taxon>Desulfobulbales</taxon>
        <taxon>Desulfocapsaceae</taxon>
        <taxon>Desulfopila</taxon>
    </lineage>
</organism>
<dbReference type="AlphaFoldDB" id="A0A1M7Y403"/>
<dbReference type="InterPro" id="IPR029479">
    <property type="entry name" value="Nitroreductase"/>
</dbReference>
<sequence>MFFQVDTTICNKDEICVLECPARILTMNADGPVMVKGGEEVCIRCGHCVAVCPVGAVALEILSPDECLLIENGWFSDAQQAEMFLRSRRSIRTYRQQPLDKDTLEKALKIASSAPTGSNRQLVKWLVLYERSDVENVVTHVVDWMRYMLAHDPDMAAQLNMQKILNDVEQGADRICRQAPHLVFAYIDKEVGVGAADCHTALSYLELILPSLGGGSCWAGYVMRAVSQWPPLVQSLGLSEEFCLYGAVMVGIPKFHYHRIPPRNMPDITYR</sequence>
<dbReference type="GO" id="GO:0046872">
    <property type="term" value="F:metal ion binding"/>
    <property type="evidence" value="ECO:0007669"/>
    <property type="project" value="UniProtKB-KW"/>
</dbReference>
<proteinExistence type="inferred from homology"/>
<dbReference type="GO" id="GO:0051536">
    <property type="term" value="F:iron-sulfur cluster binding"/>
    <property type="evidence" value="ECO:0007669"/>
    <property type="project" value="UniProtKB-KW"/>
</dbReference>
<dbReference type="Pfam" id="PF13187">
    <property type="entry name" value="Fer4_9"/>
    <property type="match status" value="1"/>
</dbReference>
<dbReference type="CDD" id="cd02143">
    <property type="entry name" value="nitroreductase_FeS-like"/>
    <property type="match status" value="1"/>
</dbReference>
<accession>A0A1M7Y403</accession>
<evidence type="ECO:0000256" key="4">
    <source>
        <dbReference type="ARBA" id="ARBA00023004"/>
    </source>
</evidence>
<evidence type="ECO:0000256" key="5">
    <source>
        <dbReference type="ARBA" id="ARBA00023014"/>
    </source>
</evidence>
<dbReference type="InterPro" id="IPR017900">
    <property type="entry name" value="4Fe4S_Fe_S_CS"/>
</dbReference>
<gene>
    <name evidence="7" type="ORF">SAMN02745220_01715</name>
</gene>
<evidence type="ECO:0000256" key="3">
    <source>
        <dbReference type="ARBA" id="ARBA00023002"/>
    </source>
</evidence>
<keyword evidence="8" id="KW-1185">Reference proteome</keyword>
<dbReference type="Gene3D" id="3.40.109.10">
    <property type="entry name" value="NADH Oxidase"/>
    <property type="match status" value="1"/>
</dbReference>
<dbReference type="GO" id="GO:0016491">
    <property type="term" value="F:oxidoreductase activity"/>
    <property type="evidence" value="ECO:0007669"/>
    <property type="project" value="UniProtKB-KW"/>
</dbReference>
<dbReference type="STRING" id="1121416.SAMN02745220_01715"/>
<evidence type="ECO:0000313" key="7">
    <source>
        <dbReference type="EMBL" id="SHO46972.1"/>
    </source>
</evidence>
<protein>
    <submittedName>
        <fullName evidence="7">Nitroreductase</fullName>
    </submittedName>
</protein>
<dbReference type="InterPro" id="IPR017896">
    <property type="entry name" value="4Fe4S_Fe-S-bd"/>
</dbReference>
<keyword evidence="5" id="KW-0411">Iron-sulfur</keyword>